<dbReference type="KEGG" id="tmk:QGN29_06150"/>
<sequence>MKNAFTYLLTMGLCFLLLKTSPIASQETEEENKPSASEEKKSVPKEKKAEETEKSSTETTLNAVKKELLSVKEQPKLKLQLGPGIGKPLSVLPRPFLPKGSVKLPAKSLSENHPSIQENSLPRADKIDQTLVETQEKTPLVEGQPVNKADDIVENTGGQNPLGVSILESGSLAALDPSGVAVNETILSPVGADFWTGLSRAEILTQYSKLTRSGGSSALDKLSRDIYKAGIDLPAPKDEQQDVNGFLRQRFQFLSQSGEGEALASLLALLPADKDWSEFDEEKTKVALAADKRAEACAIAEGRVGSSREAYWLRLLTFCNAINGRRDNVDFQISVLEELDSLSPAFFKLIDYILIEAETGVAADRSPDILSPLNIQILEASLVNISRAAVSDLSLENVDPLAVPVLLKAPGVKPEAKVKLLEKALIENWVTSQAFTDFIIRFAPTPIQVADAYSLAQTLEGEEVDIEDPGFIIDLTLASQALRADTIEERMTALQFAYRRAVKAGHMHRLAGGYLPLVRDVPVTTDAAQYAEMMIRMGLVSGDYDLALNWFTMIRQSEAGKVPNLDTTLIKVFPYMALLDSSISLDDKVSSQWWDAVKADPMKYEKAGMIATVLEAQQIEVAESFWEKLAEGPVVLKSGAASPAQWRALLKASLEEDRRGVFNAAHSMIASAKISNIPVALSGTLLASLVAADYKEISRSLAIEMLVLSGL</sequence>
<dbReference type="AlphaFoldDB" id="A0AA52HAH0"/>
<dbReference type="Proteomes" id="UP001268683">
    <property type="component" value="Chromosome"/>
</dbReference>
<keyword evidence="2" id="KW-0732">Signal</keyword>
<organism evidence="3 4">
    <name type="scientific">Temperatibacter marinus</name>
    <dbReference type="NCBI Taxonomy" id="1456591"/>
    <lineage>
        <taxon>Bacteria</taxon>
        <taxon>Pseudomonadati</taxon>
        <taxon>Pseudomonadota</taxon>
        <taxon>Alphaproteobacteria</taxon>
        <taxon>Kordiimonadales</taxon>
        <taxon>Temperatibacteraceae</taxon>
        <taxon>Temperatibacter</taxon>
    </lineage>
</organism>
<feature type="chain" id="PRO_5041435406" evidence="2">
    <location>
        <begin position="25"/>
        <end position="711"/>
    </location>
</feature>
<evidence type="ECO:0000256" key="1">
    <source>
        <dbReference type="SAM" id="MobiDB-lite"/>
    </source>
</evidence>
<reference evidence="3" key="1">
    <citation type="submission" date="2023-04" db="EMBL/GenBank/DDBJ databases">
        <title>Complete genome sequence of Temperatibacter marinus.</title>
        <authorList>
            <person name="Rong J.-C."/>
            <person name="Yi M.-L."/>
            <person name="Zhao Q."/>
        </authorList>
    </citation>
    <scope>NUCLEOTIDE SEQUENCE</scope>
    <source>
        <strain evidence="3">NBRC 110045</strain>
    </source>
</reference>
<keyword evidence="4" id="KW-1185">Reference proteome</keyword>
<feature type="signal peptide" evidence="2">
    <location>
        <begin position="1"/>
        <end position="24"/>
    </location>
</feature>
<accession>A0AA52HAH0</accession>
<evidence type="ECO:0000256" key="2">
    <source>
        <dbReference type="SAM" id="SignalP"/>
    </source>
</evidence>
<name>A0AA52HAH0_9PROT</name>
<evidence type="ECO:0000313" key="3">
    <source>
        <dbReference type="EMBL" id="WND03954.1"/>
    </source>
</evidence>
<protein>
    <submittedName>
        <fullName evidence="3">Uncharacterized protein</fullName>
    </submittedName>
</protein>
<feature type="compositionally biased region" description="Basic and acidic residues" evidence="1">
    <location>
        <begin position="31"/>
        <end position="56"/>
    </location>
</feature>
<feature type="region of interest" description="Disordered" evidence="1">
    <location>
        <begin position="25"/>
        <end position="60"/>
    </location>
</feature>
<gene>
    <name evidence="3" type="ORF">QGN29_06150</name>
</gene>
<evidence type="ECO:0000313" key="4">
    <source>
        <dbReference type="Proteomes" id="UP001268683"/>
    </source>
</evidence>
<dbReference type="EMBL" id="CP123872">
    <property type="protein sequence ID" value="WND03954.1"/>
    <property type="molecule type" value="Genomic_DNA"/>
</dbReference>
<dbReference type="RefSeq" id="WP_310799819.1">
    <property type="nucleotide sequence ID" value="NZ_CP123872.1"/>
</dbReference>
<proteinExistence type="predicted"/>